<dbReference type="OMA" id="STSYYNW"/>
<dbReference type="InterPro" id="IPR029018">
    <property type="entry name" value="Hex-like_dom2"/>
</dbReference>
<dbReference type="PIRSF" id="PIRSF001093">
    <property type="entry name" value="B-hxosamndse_ab_euk"/>
    <property type="match status" value="1"/>
</dbReference>
<dbReference type="GeneID" id="5124532"/>
<dbReference type="GO" id="GO:0030203">
    <property type="term" value="P:glycosaminoglycan metabolic process"/>
    <property type="evidence" value="ECO:0007669"/>
    <property type="project" value="TreeGrafter"/>
</dbReference>
<feature type="chain" id="PRO_5002679697" description="Beta-hexosaminidase" evidence="9">
    <location>
        <begin position="19"/>
        <end position="546"/>
    </location>
</feature>
<dbReference type="InterPro" id="IPR017853">
    <property type="entry name" value="GH"/>
</dbReference>
<reference evidence="12 13" key="1">
    <citation type="journal article" date="2009" name="Nature">
        <title>Evolution of pathogenicity and sexual reproduction in eight Candida genomes.</title>
        <authorList>
            <person name="Butler G."/>
            <person name="Rasmussen M.D."/>
            <person name="Lin M.F."/>
            <person name="Santos M.A."/>
            <person name="Sakthikumar S."/>
            <person name="Munro C.A."/>
            <person name="Rheinbay E."/>
            <person name="Grabherr M."/>
            <person name="Forche A."/>
            <person name="Reedy J.L."/>
            <person name="Agrafioti I."/>
            <person name="Arnaud M.B."/>
            <person name="Bates S."/>
            <person name="Brown A.J."/>
            <person name="Brunke S."/>
            <person name="Costanzo M.C."/>
            <person name="Fitzpatrick D.A."/>
            <person name="de Groot P.W."/>
            <person name="Harris D."/>
            <person name="Hoyer L.L."/>
            <person name="Hube B."/>
            <person name="Klis F.M."/>
            <person name="Kodira C."/>
            <person name="Lennard N."/>
            <person name="Logue M.E."/>
            <person name="Martin R."/>
            <person name="Neiman A.M."/>
            <person name="Nikolaou E."/>
            <person name="Quail M.A."/>
            <person name="Quinn J."/>
            <person name="Santos M.C."/>
            <person name="Schmitzberger F.F."/>
            <person name="Sherlock G."/>
            <person name="Shah P."/>
            <person name="Silverstein K.A."/>
            <person name="Skrzypek M.S."/>
            <person name="Soll D."/>
            <person name="Staggs R."/>
            <person name="Stansfield I."/>
            <person name="Stumpf M.P."/>
            <person name="Sudbery P.E."/>
            <person name="Srikantha T."/>
            <person name="Zeng Q."/>
            <person name="Berman J."/>
            <person name="Berriman M."/>
            <person name="Heitman J."/>
            <person name="Gow N.A."/>
            <person name="Lorenz M.C."/>
            <person name="Birren B.W."/>
            <person name="Kellis M."/>
            <person name="Cuomo C.A."/>
        </authorList>
    </citation>
    <scope>NUCLEOTIDE SEQUENCE [LARGE SCALE GENOMIC DNA]</scope>
    <source>
        <strain evidence="13">ATCC 6260 / CBS 566 / DSM 6381 / JCM 1539 / NBRC 10279 / NRRL Y-324</strain>
    </source>
</reference>
<feature type="domain" description="Beta-hexosaminidase eukaryotic type N-terminal" evidence="11">
    <location>
        <begin position="19"/>
        <end position="129"/>
    </location>
</feature>
<dbReference type="GO" id="GO:0016231">
    <property type="term" value="F:beta-N-acetylglucosaminidase activity"/>
    <property type="evidence" value="ECO:0007669"/>
    <property type="project" value="TreeGrafter"/>
</dbReference>
<dbReference type="Pfam" id="PF00728">
    <property type="entry name" value="Glyco_hydro_20"/>
    <property type="match status" value="1"/>
</dbReference>
<dbReference type="SUPFAM" id="SSF51445">
    <property type="entry name" value="(Trans)glycosidases"/>
    <property type="match status" value="1"/>
</dbReference>
<evidence type="ECO:0000256" key="2">
    <source>
        <dbReference type="ARBA" id="ARBA00006285"/>
    </source>
</evidence>
<evidence type="ECO:0000256" key="4">
    <source>
        <dbReference type="ARBA" id="ARBA00022801"/>
    </source>
</evidence>
<dbReference type="Proteomes" id="UP000001997">
    <property type="component" value="Unassembled WGS sequence"/>
</dbReference>
<evidence type="ECO:0000256" key="3">
    <source>
        <dbReference type="ARBA" id="ARBA00022729"/>
    </source>
</evidence>
<dbReference type="Pfam" id="PF14845">
    <property type="entry name" value="Glycohydro_20b2"/>
    <property type="match status" value="1"/>
</dbReference>
<dbReference type="InterPro" id="IPR025705">
    <property type="entry name" value="Beta_hexosaminidase_sua/sub"/>
</dbReference>
<feature type="active site" description="Proton donor" evidence="8">
    <location>
        <position position="307"/>
    </location>
</feature>
<evidence type="ECO:0000256" key="5">
    <source>
        <dbReference type="ARBA" id="ARBA00023180"/>
    </source>
</evidence>
<name>A5DP17_PICGU</name>
<evidence type="ECO:0000256" key="8">
    <source>
        <dbReference type="PIRSR" id="PIRSR001093-1"/>
    </source>
</evidence>
<dbReference type="PANTHER" id="PTHR22600">
    <property type="entry name" value="BETA-HEXOSAMINIDASE"/>
    <property type="match status" value="1"/>
</dbReference>
<dbReference type="VEuPathDB" id="FungiDB:PGUG_05018"/>
<keyword evidence="5" id="KW-0325">Glycoprotein</keyword>
<comment type="similarity">
    <text evidence="2 7">Belongs to the glycosyl hydrolase 20 family.</text>
</comment>
<dbReference type="Gene3D" id="3.30.379.10">
    <property type="entry name" value="Chitobiase/beta-hexosaminidase domain 2-like"/>
    <property type="match status" value="1"/>
</dbReference>
<evidence type="ECO:0000259" key="11">
    <source>
        <dbReference type="Pfam" id="PF14845"/>
    </source>
</evidence>
<dbReference type="OrthoDB" id="428480at2759"/>
<keyword evidence="6 7" id="KW-0326">Glycosidase</keyword>
<dbReference type="GO" id="GO:0005975">
    <property type="term" value="P:carbohydrate metabolic process"/>
    <property type="evidence" value="ECO:0007669"/>
    <property type="project" value="InterPro"/>
</dbReference>
<dbReference type="eggNOG" id="KOG2499">
    <property type="taxonomic scope" value="Eukaryota"/>
</dbReference>
<organism evidence="12 13">
    <name type="scientific">Meyerozyma guilliermondii (strain ATCC 6260 / CBS 566 / DSM 6381 / JCM 1539 / NBRC 10279 / NRRL Y-324)</name>
    <name type="common">Yeast</name>
    <name type="synonym">Candida guilliermondii</name>
    <dbReference type="NCBI Taxonomy" id="294746"/>
    <lineage>
        <taxon>Eukaryota</taxon>
        <taxon>Fungi</taxon>
        <taxon>Dikarya</taxon>
        <taxon>Ascomycota</taxon>
        <taxon>Saccharomycotina</taxon>
        <taxon>Pichiomycetes</taxon>
        <taxon>Debaryomycetaceae</taxon>
        <taxon>Meyerozyma</taxon>
    </lineage>
</organism>
<sequence>MHFLFCICQIFCIASVTALLPYPSSIIYHGASVKFSRTCQLISDVENFIITSAFNRMMSSISSDKMVVFDFEKPHISEVQLRIEDPFTELQFGVDESYSLEVVPGSSSVYISAKTVWGGLHAFTTLQQLISSSFTLDVVSIKDTPAYPHRGIMIDSGRNFLTVDSILEQIDIMASCKMNVLHWHLVDTQSWSLKLDSHPEMIEDAYSEAEVYMKSDLSYVVWYARQRGVRVIPELDMPGHALTGWKRVDPNMVVCGDTGWYEDDTAVQPPPGQLDVTVESTYETVKDIYEELTQAFSDNMFHLGSDELNIGCYNHSESIKMWLQEHPGKYNQLVDHWLSRTLPLFRDKKERRLIMWEDIVLSSMNASDLPKDIILQSWNEHENVNVLTSKGYDVIISSSSFLYLDCGIGPSYLINDKRFVDNEVNYEWNYLGKDSWCGPYKTWQRIYSMDILSNFTKSQQQHVLGYEAPLWSEQVDSLVLTQKIWPRTAALGELAWSGNKDENGELRLEDFGIRLHQFREQLVAEGKRPSPIAPKYCSQNPYKCRI</sequence>
<dbReference type="EC" id="3.2.1.52" evidence="7"/>
<protein>
    <recommendedName>
        <fullName evidence="7">Beta-hexosaminidase</fullName>
        <ecNumber evidence="7">3.2.1.52</ecNumber>
    </recommendedName>
</protein>
<evidence type="ECO:0000313" key="13">
    <source>
        <dbReference type="Proteomes" id="UP000001997"/>
    </source>
</evidence>
<dbReference type="GO" id="GO:0016020">
    <property type="term" value="C:membrane"/>
    <property type="evidence" value="ECO:0007669"/>
    <property type="project" value="TreeGrafter"/>
</dbReference>
<keyword evidence="3 9" id="KW-0732">Signal</keyword>
<comment type="catalytic activity">
    <reaction evidence="1 7">
        <text>Hydrolysis of terminal non-reducing N-acetyl-D-hexosamine residues in N-acetyl-beta-D-hexosaminides.</text>
        <dbReference type="EC" id="3.2.1.52"/>
    </reaction>
</comment>
<dbReference type="PANTHER" id="PTHR22600:SF26">
    <property type="entry name" value="BETA-N-ACETYLHEXOSAMINIDASE"/>
    <property type="match status" value="1"/>
</dbReference>
<evidence type="ECO:0000313" key="12">
    <source>
        <dbReference type="EMBL" id="EDK40920.2"/>
    </source>
</evidence>
<evidence type="ECO:0000256" key="6">
    <source>
        <dbReference type="ARBA" id="ARBA00023295"/>
    </source>
</evidence>
<feature type="domain" description="Glycoside hydrolase family 20 catalytic" evidence="10">
    <location>
        <begin position="147"/>
        <end position="498"/>
    </location>
</feature>
<evidence type="ECO:0000256" key="1">
    <source>
        <dbReference type="ARBA" id="ARBA00001231"/>
    </source>
</evidence>
<evidence type="ECO:0000256" key="9">
    <source>
        <dbReference type="SAM" id="SignalP"/>
    </source>
</evidence>
<dbReference type="FunFam" id="3.20.20.80:FF:000063">
    <property type="entry name" value="Beta-hexosaminidase"/>
    <property type="match status" value="1"/>
</dbReference>
<dbReference type="STRING" id="294746.A5DP17"/>
<feature type="signal peptide" evidence="9">
    <location>
        <begin position="1"/>
        <end position="18"/>
    </location>
</feature>
<dbReference type="AlphaFoldDB" id="A5DP17"/>
<gene>
    <name evidence="12" type="ORF">PGUG_05018</name>
</gene>
<dbReference type="EMBL" id="CH408160">
    <property type="protein sequence ID" value="EDK40920.2"/>
    <property type="molecule type" value="Genomic_DNA"/>
</dbReference>
<keyword evidence="13" id="KW-1185">Reference proteome</keyword>
<dbReference type="Gene3D" id="3.20.20.80">
    <property type="entry name" value="Glycosidases"/>
    <property type="match status" value="1"/>
</dbReference>
<dbReference type="InParanoid" id="A5DP17"/>
<dbReference type="InterPro" id="IPR015883">
    <property type="entry name" value="Glyco_hydro_20_cat"/>
</dbReference>
<evidence type="ECO:0000256" key="7">
    <source>
        <dbReference type="PIRNR" id="PIRNR001093"/>
    </source>
</evidence>
<keyword evidence="4 7" id="KW-0378">Hydrolase</keyword>
<dbReference type="RefSeq" id="XP_001483063.2">
    <property type="nucleotide sequence ID" value="XM_001483013.1"/>
</dbReference>
<dbReference type="HOGENOM" id="CLU_007082_0_2_1"/>
<dbReference type="PRINTS" id="PR00738">
    <property type="entry name" value="GLHYDRLASE20"/>
</dbReference>
<evidence type="ECO:0000259" key="10">
    <source>
        <dbReference type="Pfam" id="PF00728"/>
    </source>
</evidence>
<dbReference type="KEGG" id="pgu:PGUG_05018"/>
<dbReference type="SUPFAM" id="SSF55545">
    <property type="entry name" value="beta-N-acetylhexosaminidase-like domain"/>
    <property type="match status" value="1"/>
</dbReference>
<dbReference type="InterPro" id="IPR029019">
    <property type="entry name" value="HEX_eukaryotic_N"/>
</dbReference>
<proteinExistence type="inferred from homology"/>
<accession>A5DP17</accession>